<dbReference type="CDD" id="cd06257">
    <property type="entry name" value="DnaJ"/>
    <property type="match status" value="1"/>
</dbReference>
<keyword evidence="9" id="KW-1185">Reference proteome</keyword>
<dbReference type="SMART" id="SM00271">
    <property type="entry name" value="DnaJ"/>
    <property type="match status" value="1"/>
</dbReference>
<feature type="transmembrane region" description="Helical" evidence="6">
    <location>
        <begin position="203"/>
        <end position="223"/>
    </location>
</feature>
<feature type="transmembrane region" description="Helical" evidence="6">
    <location>
        <begin position="110"/>
        <end position="130"/>
    </location>
</feature>
<dbReference type="InterPro" id="IPR001623">
    <property type="entry name" value="DnaJ_domain"/>
</dbReference>
<evidence type="ECO:0000256" key="6">
    <source>
        <dbReference type="SAM" id="Phobius"/>
    </source>
</evidence>
<accession>A0A0L0H6H1</accession>
<feature type="domain" description="J" evidence="7">
    <location>
        <begin position="17"/>
        <end position="82"/>
    </location>
</feature>
<dbReference type="AlphaFoldDB" id="A0A0L0H6H1"/>
<sequence>MAGRGGLPDLASMPNRDFYEVLSVPRTADAEAIRKAYRRKALRCHPDKTGQDPANIELFQLVQRAYEVLSDEKKRRIYDQYGERGVVLMESMGDVAPFIDPDILLAMNTLFFVGTLIAALLIMFPAFISVRADNKVFWSWGVVFIPLFIVDLFLLFALLSTRSTKQTPEDEEEDGFTEDRTANFERREQREKKKKLKASSNSLVRWCYFGLFLLFQIFLVLRLDDTVDWNWAIVFIPWFLMEILNVIDITVAYVRTIRQGAIPLPYDEDPESQTPGTRPFSSMEKLALFFDSYSTFPLRIIQAALLIAKFNGDISASWGLVFLPTWLWAFIQILVIIMEHVAVRRATAAAGKPAELRVLLVGRIIFLIIMAFFLYLGVGLLVKRLEDGMGTPSTAVILIPVFIISSLLFCCFCCCLPCLVCCMRRGLEAELNGEDDVPIGEIVASDRRITYVATGEPSTSA</sequence>
<organism evidence="8 9">
    <name type="scientific">Spizellomyces punctatus (strain DAOM BR117)</name>
    <dbReference type="NCBI Taxonomy" id="645134"/>
    <lineage>
        <taxon>Eukaryota</taxon>
        <taxon>Fungi</taxon>
        <taxon>Fungi incertae sedis</taxon>
        <taxon>Chytridiomycota</taxon>
        <taxon>Chytridiomycota incertae sedis</taxon>
        <taxon>Chytridiomycetes</taxon>
        <taxon>Spizellomycetales</taxon>
        <taxon>Spizellomycetaceae</taxon>
        <taxon>Spizellomyces</taxon>
    </lineage>
</organism>
<feature type="transmembrane region" description="Helical" evidence="6">
    <location>
        <begin position="314"/>
        <end position="337"/>
    </location>
</feature>
<name>A0A0L0H6H1_SPIPD</name>
<dbReference type="Proteomes" id="UP000053201">
    <property type="component" value="Unassembled WGS sequence"/>
</dbReference>
<reference evidence="8 9" key="1">
    <citation type="submission" date="2009-08" db="EMBL/GenBank/DDBJ databases">
        <title>The Genome Sequence of Spizellomyces punctatus strain DAOM BR117.</title>
        <authorList>
            <consortium name="The Broad Institute Genome Sequencing Platform"/>
            <person name="Russ C."/>
            <person name="Cuomo C."/>
            <person name="Shea T."/>
            <person name="Young S.K."/>
            <person name="Zeng Q."/>
            <person name="Koehrsen M."/>
            <person name="Haas B."/>
            <person name="Borodovsky M."/>
            <person name="Guigo R."/>
            <person name="Alvarado L."/>
            <person name="Berlin A."/>
            <person name="Bochicchio J."/>
            <person name="Borenstein D."/>
            <person name="Chapman S."/>
            <person name="Chen Z."/>
            <person name="Engels R."/>
            <person name="Freedman E."/>
            <person name="Gellesch M."/>
            <person name="Goldberg J."/>
            <person name="Griggs A."/>
            <person name="Gujja S."/>
            <person name="Heiman D."/>
            <person name="Hepburn T."/>
            <person name="Howarth C."/>
            <person name="Jen D."/>
            <person name="Larson L."/>
            <person name="Lewis B."/>
            <person name="Mehta T."/>
            <person name="Park D."/>
            <person name="Pearson M."/>
            <person name="Roberts A."/>
            <person name="Saif S."/>
            <person name="Shenoy N."/>
            <person name="Sisk P."/>
            <person name="Stolte C."/>
            <person name="Sykes S."/>
            <person name="Thomson T."/>
            <person name="Walk T."/>
            <person name="White J."/>
            <person name="Yandava C."/>
            <person name="Burger G."/>
            <person name="Gray M.W."/>
            <person name="Holland P.W.H."/>
            <person name="King N."/>
            <person name="Lang F.B.F."/>
            <person name="Roger A.J."/>
            <person name="Ruiz-Trillo I."/>
            <person name="Lander E."/>
            <person name="Nusbaum C."/>
        </authorList>
    </citation>
    <scope>NUCLEOTIDE SEQUENCE [LARGE SCALE GENOMIC DNA]</scope>
    <source>
        <strain evidence="8 9">DAOM BR117</strain>
    </source>
</reference>
<dbReference type="RefSeq" id="XP_016604373.1">
    <property type="nucleotide sequence ID" value="XM_016756396.1"/>
</dbReference>
<dbReference type="Pfam" id="PF10269">
    <property type="entry name" value="Tmemb_185A"/>
    <property type="match status" value="1"/>
</dbReference>
<dbReference type="PRINTS" id="PR00625">
    <property type="entry name" value="JDOMAIN"/>
</dbReference>
<dbReference type="InterPro" id="IPR051434">
    <property type="entry name" value="DnaJ_C_subfamily_member5"/>
</dbReference>
<dbReference type="PANTHER" id="PTHR44027:SF7">
    <property type="entry name" value="DNAJ HOMOLOG SUBFAMILY C MEMBER 5 HOMOLOG"/>
    <property type="match status" value="1"/>
</dbReference>
<dbReference type="PROSITE" id="PS50076">
    <property type="entry name" value="DNAJ_2"/>
    <property type="match status" value="1"/>
</dbReference>
<proteinExistence type="predicted"/>
<gene>
    <name evidence="8" type="ORF">SPPG_08236</name>
</gene>
<dbReference type="GeneID" id="27691410"/>
<dbReference type="InParanoid" id="A0A0L0H6H1"/>
<keyword evidence="3" id="KW-0564">Palmitate</keyword>
<dbReference type="Gene3D" id="1.10.287.110">
    <property type="entry name" value="DnaJ domain"/>
    <property type="match status" value="1"/>
</dbReference>
<dbReference type="GO" id="GO:0016020">
    <property type="term" value="C:membrane"/>
    <property type="evidence" value="ECO:0007669"/>
    <property type="project" value="UniProtKB-SubCell"/>
</dbReference>
<evidence type="ECO:0000256" key="1">
    <source>
        <dbReference type="ARBA" id="ARBA00004635"/>
    </source>
</evidence>
<comment type="subcellular location">
    <subcellularLocation>
        <location evidence="1">Membrane</location>
        <topology evidence="1">Lipid-anchor</topology>
    </subcellularLocation>
</comment>
<keyword evidence="5" id="KW-0449">Lipoprotein</keyword>
<feature type="transmembrane region" description="Helical" evidence="6">
    <location>
        <begin position="358"/>
        <end position="382"/>
    </location>
</feature>
<evidence type="ECO:0000313" key="8">
    <source>
        <dbReference type="EMBL" id="KNC96333.1"/>
    </source>
</evidence>
<dbReference type="InterPro" id="IPR019396">
    <property type="entry name" value="TM_Fragile-X-F-assoc"/>
</dbReference>
<dbReference type="OrthoDB" id="10250354at2759"/>
<dbReference type="SUPFAM" id="SSF46565">
    <property type="entry name" value="Chaperone J-domain"/>
    <property type="match status" value="1"/>
</dbReference>
<dbReference type="eggNOG" id="KOG0713">
    <property type="taxonomic scope" value="Eukaryota"/>
</dbReference>
<evidence type="ECO:0000259" key="7">
    <source>
        <dbReference type="PROSITE" id="PS50076"/>
    </source>
</evidence>
<dbReference type="GO" id="GO:0005737">
    <property type="term" value="C:cytoplasm"/>
    <property type="evidence" value="ECO:0007669"/>
    <property type="project" value="UniProtKB-ARBA"/>
</dbReference>
<keyword evidence="2 6" id="KW-0472">Membrane</keyword>
<dbReference type="Pfam" id="PF00226">
    <property type="entry name" value="DnaJ"/>
    <property type="match status" value="1"/>
</dbReference>
<feature type="transmembrane region" description="Helical" evidence="6">
    <location>
        <begin position="286"/>
        <end position="308"/>
    </location>
</feature>
<evidence type="ECO:0000256" key="5">
    <source>
        <dbReference type="ARBA" id="ARBA00023288"/>
    </source>
</evidence>
<dbReference type="VEuPathDB" id="FungiDB:SPPG_08236"/>
<dbReference type="STRING" id="645134.A0A0L0H6H1"/>
<dbReference type="InterPro" id="IPR036869">
    <property type="entry name" value="J_dom_sf"/>
</dbReference>
<evidence type="ECO:0000256" key="4">
    <source>
        <dbReference type="ARBA" id="ARBA00023186"/>
    </source>
</evidence>
<feature type="transmembrane region" description="Helical" evidence="6">
    <location>
        <begin position="136"/>
        <end position="159"/>
    </location>
</feature>
<protein>
    <recommendedName>
        <fullName evidence="7">J domain-containing protein</fullName>
    </recommendedName>
</protein>
<keyword evidence="4" id="KW-0143">Chaperone</keyword>
<keyword evidence="6" id="KW-1133">Transmembrane helix</keyword>
<dbReference type="EMBL" id="KQ257469">
    <property type="protein sequence ID" value="KNC96333.1"/>
    <property type="molecule type" value="Genomic_DNA"/>
</dbReference>
<dbReference type="PROSITE" id="PS00636">
    <property type="entry name" value="DNAJ_1"/>
    <property type="match status" value="1"/>
</dbReference>
<evidence type="ECO:0000313" key="9">
    <source>
        <dbReference type="Proteomes" id="UP000053201"/>
    </source>
</evidence>
<feature type="transmembrane region" description="Helical" evidence="6">
    <location>
        <begin position="394"/>
        <end position="422"/>
    </location>
</feature>
<keyword evidence="6" id="KW-0812">Transmembrane</keyword>
<dbReference type="PANTHER" id="PTHR44027">
    <property type="entry name" value="DNAJ HOMOLOG SUBFAMILY C MEMBER 5 HOMOLOG"/>
    <property type="match status" value="1"/>
</dbReference>
<evidence type="ECO:0000256" key="3">
    <source>
        <dbReference type="ARBA" id="ARBA00023139"/>
    </source>
</evidence>
<evidence type="ECO:0000256" key="2">
    <source>
        <dbReference type="ARBA" id="ARBA00023136"/>
    </source>
</evidence>
<dbReference type="InterPro" id="IPR018253">
    <property type="entry name" value="DnaJ_domain_CS"/>
</dbReference>
<dbReference type="OMA" id="IDHTITC"/>
<feature type="transmembrane region" description="Helical" evidence="6">
    <location>
        <begin position="229"/>
        <end position="254"/>
    </location>
</feature>